<dbReference type="InterPro" id="IPR027417">
    <property type="entry name" value="P-loop_NTPase"/>
</dbReference>
<sequence length="692" mass="76494">MAREFSLDKTRNIGIMAHIDAGKTTTTERILYYTGRIHKIGETHEGASQMDWMEQEQERGITITSAATTAQWKGYRVNIIDTPGHVDFTVEVERSLRVLDGAVAVLDAQSGVEPQTETVWRQATTYGVPRIVFVNKMDKTGADFLYSVGTLRDRLQANAHAIQLPIGAEDQFEGIIDLVENVAYFYEDDLGTRSDAKEIPAEYKDKAEELRNSLIEAVAELDEELMEKYLEGEEITIPELKAAIRKGTLNVEFFPVLVGSAFKNKGVQLVLDAVLDYLPAPTDVAAIKGILPDTNEEVVRESSDDAPFSALAFKVMTDPYVGKLTFFRVYSGTLDSGSYVKNSSKNKRERVGRILQMHANSREEISTVYAGDIAAAVGLKDTSTGDTLCDEKNLVILESMEFPEPVIDVAIEPKSKADQDKMSIALAKLAEEDPTFRTQTNPETGQTIISGMGELHLDIIVDRMKREFKVEANVGAPQVAYRETFRTGAKVEGKFVRQSGGRGQFGHVWIEFEPNEEGAGFEFENAIVGGVVPREYIPAIQAGLEDSLENGVLAGFPLIDIKAKLFDGSYHDVDSNEMAFKIAASMALKNAASKCNPVLLEPMMKVEVVIPEEYMGDIMGDITSRRGRVEGMEARGNAQVVRAMVPLSEMFGYATALRSNTQGRGTFTMHMDHYEEVPKSISEEIIKKNKGE</sequence>
<dbReference type="InterPro" id="IPR041095">
    <property type="entry name" value="EFG_II"/>
</dbReference>
<comment type="subcellular location">
    <subcellularLocation>
        <location evidence="7">Cytoplasm</location>
    </subcellularLocation>
</comment>
<dbReference type="Pfam" id="PF00679">
    <property type="entry name" value="EFG_C"/>
    <property type="match status" value="1"/>
</dbReference>
<dbReference type="PRINTS" id="PR00315">
    <property type="entry name" value="ELONGATNFCT"/>
</dbReference>
<evidence type="ECO:0000256" key="3">
    <source>
        <dbReference type="ARBA" id="ARBA00022741"/>
    </source>
</evidence>
<accession>A0AAC9IG19</accession>
<dbReference type="InterPro" id="IPR009022">
    <property type="entry name" value="EFG_III"/>
</dbReference>
<evidence type="ECO:0000313" key="12">
    <source>
        <dbReference type="Proteomes" id="UP001527057"/>
    </source>
</evidence>
<evidence type="ECO:0000313" key="10">
    <source>
        <dbReference type="EMBL" id="MCY9574355.1"/>
    </source>
</evidence>
<proteinExistence type="inferred from homology"/>
<dbReference type="NCBIfam" id="NF009379">
    <property type="entry name" value="PRK12740.1-3"/>
    <property type="match status" value="1"/>
</dbReference>
<reference evidence="10 12" key="2">
    <citation type="submission" date="2022-05" db="EMBL/GenBank/DDBJ databases">
        <title>Genome Sequencing of Bee-Associated Microbes.</title>
        <authorList>
            <person name="Dunlap C."/>
        </authorList>
    </citation>
    <scope>NUCLEOTIDE SEQUENCE [LARGE SCALE GENOMIC DNA]</scope>
    <source>
        <strain evidence="10 12">CBP-1093</strain>
    </source>
</reference>
<dbReference type="GO" id="GO:0003924">
    <property type="term" value="F:GTPase activity"/>
    <property type="evidence" value="ECO:0007669"/>
    <property type="project" value="InterPro"/>
</dbReference>
<feature type="domain" description="Tr-type G" evidence="8">
    <location>
        <begin position="8"/>
        <end position="282"/>
    </location>
</feature>
<dbReference type="RefSeq" id="WP_008356523.1">
    <property type="nucleotide sequence ID" value="NZ_AMSH01000009.1"/>
</dbReference>
<dbReference type="EMBL" id="CP017786">
    <property type="protein sequence ID" value="AOZ88561.1"/>
    <property type="molecule type" value="Genomic_DNA"/>
</dbReference>
<keyword evidence="4 7" id="KW-0251">Elongation factor</keyword>
<evidence type="ECO:0000313" key="11">
    <source>
        <dbReference type="Proteomes" id="UP000177709"/>
    </source>
</evidence>
<dbReference type="NCBIfam" id="TIGR00231">
    <property type="entry name" value="small_GTP"/>
    <property type="match status" value="1"/>
</dbReference>
<evidence type="ECO:0000313" key="9">
    <source>
        <dbReference type="EMBL" id="AOZ88561.1"/>
    </source>
</evidence>
<dbReference type="GO" id="GO:0005737">
    <property type="term" value="C:cytoplasm"/>
    <property type="evidence" value="ECO:0007669"/>
    <property type="project" value="UniProtKB-SubCell"/>
</dbReference>
<dbReference type="Gene3D" id="3.30.70.240">
    <property type="match status" value="1"/>
</dbReference>
<dbReference type="InterPro" id="IPR047872">
    <property type="entry name" value="EFG_IV"/>
</dbReference>
<dbReference type="Pfam" id="PF03764">
    <property type="entry name" value="EFG_IV"/>
    <property type="match status" value="1"/>
</dbReference>
<organism evidence="9 11">
    <name type="scientific">Bacillus xiamenensis</name>
    <dbReference type="NCBI Taxonomy" id="1178537"/>
    <lineage>
        <taxon>Bacteria</taxon>
        <taxon>Bacillati</taxon>
        <taxon>Bacillota</taxon>
        <taxon>Bacilli</taxon>
        <taxon>Bacillales</taxon>
        <taxon>Bacillaceae</taxon>
        <taxon>Bacillus</taxon>
    </lineage>
</organism>
<evidence type="ECO:0000256" key="7">
    <source>
        <dbReference type="HAMAP-Rule" id="MF_00054"/>
    </source>
</evidence>
<keyword evidence="12" id="KW-1185">Reference proteome</keyword>
<dbReference type="InterPro" id="IPR000640">
    <property type="entry name" value="EFG_V-like"/>
</dbReference>
<dbReference type="FunFam" id="3.30.70.870:FF:000001">
    <property type="entry name" value="Elongation factor G"/>
    <property type="match status" value="1"/>
</dbReference>
<feature type="binding site" evidence="7">
    <location>
        <begin position="81"/>
        <end position="85"/>
    </location>
    <ligand>
        <name>GTP</name>
        <dbReference type="ChEBI" id="CHEBI:37565"/>
    </ligand>
</feature>
<dbReference type="PANTHER" id="PTHR43261">
    <property type="entry name" value="TRANSLATION ELONGATION FACTOR G-RELATED"/>
    <property type="match status" value="1"/>
</dbReference>
<dbReference type="InterPro" id="IPR009000">
    <property type="entry name" value="Transl_B-barrel_sf"/>
</dbReference>
<dbReference type="FunFam" id="2.40.30.10:FF:000006">
    <property type="entry name" value="Elongation factor G"/>
    <property type="match status" value="1"/>
</dbReference>
<dbReference type="Proteomes" id="UP001527057">
    <property type="component" value="Unassembled WGS sequence"/>
</dbReference>
<dbReference type="Gene3D" id="2.40.30.10">
    <property type="entry name" value="Translation factors"/>
    <property type="match status" value="1"/>
</dbReference>
<dbReference type="Gene3D" id="3.30.230.10">
    <property type="match status" value="1"/>
</dbReference>
<dbReference type="CDD" id="cd04088">
    <property type="entry name" value="EFG_mtEFG_II"/>
    <property type="match status" value="1"/>
</dbReference>
<dbReference type="Proteomes" id="UP000177709">
    <property type="component" value="Chromosome"/>
</dbReference>
<evidence type="ECO:0000259" key="8">
    <source>
        <dbReference type="PROSITE" id="PS51722"/>
    </source>
</evidence>
<dbReference type="Gene3D" id="3.30.70.870">
    <property type="entry name" value="Elongation Factor G (Translational Gtpase), domain 3"/>
    <property type="match status" value="1"/>
</dbReference>
<dbReference type="InterPro" id="IPR005225">
    <property type="entry name" value="Small_GTP-bd"/>
</dbReference>
<dbReference type="PANTHER" id="PTHR43261:SF1">
    <property type="entry name" value="RIBOSOME-RELEASING FACTOR 2, MITOCHONDRIAL"/>
    <property type="match status" value="1"/>
</dbReference>
<dbReference type="InterPro" id="IPR004540">
    <property type="entry name" value="Transl_elong_EFG/EF2"/>
</dbReference>
<dbReference type="PROSITE" id="PS51722">
    <property type="entry name" value="G_TR_2"/>
    <property type="match status" value="1"/>
</dbReference>
<dbReference type="EMBL" id="JAMDMH010000004">
    <property type="protein sequence ID" value="MCY9574355.1"/>
    <property type="molecule type" value="Genomic_DNA"/>
</dbReference>
<name>A0AAC9IG19_9BACI</name>
<dbReference type="InterPro" id="IPR035649">
    <property type="entry name" value="EFG_V"/>
</dbReference>
<dbReference type="SUPFAM" id="SSF50447">
    <property type="entry name" value="Translation proteins"/>
    <property type="match status" value="1"/>
</dbReference>
<dbReference type="GO" id="GO:0032790">
    <property type="term" value="P:ribosome disassembly"/>
    <property type="evidence" value="ECO:0007669"/>
    <property type="project" value="TreeGrafter"/>
</dbReference>
<dbReference type="Gene3D" id="3.40.50.300">
    <property type="entry name" value="P-loop containing nucleotide triphosphate hydrolases"/>
    <property type="match status" value="1"/>
</dbReference>
<dbReference type="KEGG" id="bxi:BK049_07520"/>
<dbReference type="Pfam" id="PF03144">
    <property type="entry name" value="GTP_EFTU_D2"/>
    <property type="match status" value="1"/>
</dbReference>
<keyword evidence="3 7" id="KW-0547">Nucleotide-binding</keyword>
<dbReference type="CDD" id="cd01434">
    <property type="entry name" value="EFG_mtEFG1_IV"/>
    <property type="match status" value="1"/>
</dbReference>
<feature type="binding site" evidence="7">
    <location>
        <begin position="135"/>
        <end position="138"/>
    </location>
    <ligand>
        <name>GTP</name>
        <dbReference type="ChEBI" id="CHEBI:37565"/>
    </ligand>
</feature>
<dbReference type="FunFam" id="3.30.230.10:FF:000003">
    <property type="entry name" value="Elongation factor G"/>
    <property type="match status" value="1"/>
</dbReference>
<dbReference type="HAMAP" id="MF_00054_B">
    <property type="entry name" value="EF_G_EF_2_B"/>
    <property type="match status" value="1"/>
</dbReference>
<evidence type="ECO:0000256" key="2">
    <source>
        <dbReference type="ARBA" id="ARBA00017872"/>
    </source>
</evidence>
<dbReference type="PROSITE" id="PS00301">
    <property type="entry name" value="G_TR_1"/>
    <property type="match status" value="1"/>
</dbReference>
<dbReference type="NCBIfam" id="TIGR00484">
    <property type="entry name" value="EF-G"/>
    <property type="match status" value="1"/>
</dbReference>
<dbReference type="GO" id="GO:0003746">
    <property type="term" value="F:translation elongation factor activity"/>
    <property type="evidence" value="ECO:0007669"/>
    <property type="project" value="UniProtKB-UniRule"/>
</dbReference>
<keyword evidence="5 7" id="KW-0648">Protein biosynthesis</keyword>
<keyword evidence="7" id="KW-0963">Cytoplasm</keyword>
<dbReference type="GO" id="GO:0005525">
    <property type="term" value="F:GTP binding"/>
    <property type="evidence" value="ECO:0007669"/>
    <property type="project" value="UniProtKB-UniRule"/>
</dbReference>
<dbReference type="CDD" id="cd16262">
    <property type="entry name" value="EFG_III"/>
    <property type="match status" value="1"/>
</dbReference>
<dbReference type="Pfam" id="PF14492">
    <property type="entry name" value="EFG_III"/>
    <property type="match status" value="1"/>
</dbReference>
<evidence type="ECO:0000256" key="5">
    <source>
        <dbReference type="ARBA" id="ARBA00022917"/>
    </source>
</evidence>
<dbReference type="CDD" id="cd01886">
    <property type="entry name" value="EF-G"/>
    <property type="match status" value="1"/>
</dbReference>
<evidence type="ECO:0000256" key="6">
    <source>
        <dbReference type="ARBA" id="ARBA00023134"/>
    </source>
</evidence>
<comment type="function">
    <text evidence="7">Catalyzes the GTP-dependent ribosomal translocation step during translation elongation. During this step, the ribosome changes from the pre-translocational (PRE) to the post-translocational (POST) state as the newly formed A-site-bound peptidyl-tRNA and P-site-bound deacylated tRNA move to the P and E sites, respectively. Catalyzes the coordinated movement of the two tRNA molecules, the mRNA and conformational changes in the ribosome.</text>
</comment>
<dbReference type="InterPro" id="IPR005517">
    <property type="entry name" value="Transl_elong_EFG/EF2_IV"/>
</dbReference>
<dbReference type="NCBIfam" id="NF009381">
    <property type="entry name" value="PRK12740.1-5"/>
    <property type="match status" value="1"/>
</dbReference>
<feature type="binding site" evidence="7">
    <location>
        <begin position="17"/>
        <end position="24"/>
    </location>
    <ligand>
        <name>GTP</name>
        <dbReference type="ChEBI" id="CHEBI:37565"/>
    </ligand>
</feature>
<dbReference type="InterPro" id="IPR031157">
    <property type="entry name" value="G_TR_CS"/>
</dbReference>
<dbReference type="AlphaFoldDB" id="A0AAC9IG19"/>
<dbReference type="SUPFAM" id="SSF52540">
    <property type="entry name" value="P-loop containing nucleoside triphosphate hydrolases"/>
    <property type="match status" value="1"/>
</dbReference>
<gene>
    <name evidence="7 10" type="primary">fusA</name>
    <name evidence="9" type="ORF">BK049_07520</name>
    <name evidence="10" type="ORF">M5W27_00715</name>
</gene>
<comment type="similarity">
    <text evidence="1 7">Belongs to the TRAFAC class translation factor GTPase superfamily. Classic translation factor GTPase family. EF-G/EF-2 subfamily.</text>
</comment>
<dbReference type="InterPro" id="IPR020568">
    <property type="entry name" value="Ribosomal_Su5_D2-typ_SF"/>
</dbReference>
<reference evidence="9 11" key="1">
    <citation type="submission" date="2016-10" db="EMBL/GenBank/DDBJ databases">
        <title>Whole genome sequence of hyper active fibrinolysis bacterium Bacillus pumilus strain VV3 isolated from fermented rice.</title>
        <authorList>
            <person name="Mariadas V.A."/>
            <person name="Vijayaraghavan P."/>
            <person name="Dhandapani V."/>
        </authorList>
    </citation>
    <scope>NUCLEOTIDE SEQUENCE [LARGE SCALE GENOMIC DNA]</scope>
    <source>
        <strain evidence="9 11">VV3</strain>
    </source>
</reference>
<dbReference type="InterPro" id="IPR000795">
    <property type="entry name" value="T_Tr_GTP-bd_dom"/>
</dbReference>
<protein>
    <recommendedName>
        <fullName evidence="2 7">Elongation factor G</fullName>
        <shortName evidence="7">EF-G</shortName>
    </recommendedName>
</protein>
<dbReference type="CDD" id="cd03713">
    <property type="entry name" value="EFG_mtEFG_C"/>
    <property type="match status" value="1"/>
</dbReference>
<evidence type="ECO:0000256" key="4">
    <source>
        <dbReference type="ARBA" id="ARBA00022768"/>
    </source>
</evidence>
<dbReference type="SMART" id="SM00838">
    <property type="entry name" value="EFG_C"/>
    <property type="match status" value="1"/>
</dbReference>
<dbReference type="Pfam" id="PF00009">
    <property type="entry name" value="GTP_EFTU"/>
    <property type="match status" value="1"/>
</dbReference>
<dbReference type="SUPFAM" id="SSF54980">
    <property type="entry name" value="EF-G C-terminal domain-like"/>
    <property type="match status" value="2"/>
</dbReference>
<keyword evidence="6 7" id="KW-0342">GTP-binding</keyword>
<evidence type="ECO:0000256" key="1">
    <source>
        <dbReference type="ARBA" id="ARBA00005870"/>
    </source>
</evidence>
<dbReference type="InterPro" id="IPR014721">
    <property type="entry name" value="Ribsml_uS5_D2-typ_fold_subgr"/>
</dbReference>
<dbReference type="InterPro" id="IPR004161">
    <property type="entry name" value="EFTu-like_2"/>
</dbReference>
<dbReference type="InterPro" id="IPR035647">
    <property type="entry name" value="EFG_III/V"/>
</dbReference>
<dbReference type="FunFam" id="3.30.70.240:FF:000001">
    <property type="entry name" value="Elongation factor G"/>
    <property type="match status" value="1"/>
</dbReference>
<dbReference type="SUPFAM" id="SSF54211">
    <property type="entry name" value="Ribosomal protein S5 domain 2-like"/>
    <property type="match status" value="1"/>
</dbReference>
<dbReference type="SMART" id="SM00889">
    <property type="entry name" value="EFG_IV"/>
    <property type="match status" value="1"/>
</dbReference>
<dbReference type="FunFam" id="3.40.50.300:FF:000029">
    <property type="entry name" value="Elongation factor G"/>
    <property type="match status" value="1"/>
</dbReference>